<sequence length="57" mass="6660">MDGTRKGNKQRTAKISYYLRATVQGEGRGPVRNCFWDGWMEEMNDLMIVSTRMWLSS</sequence>
<dbReference type="EMBL" id="KB446558">
    <property type="protein sequence ID" value="EME82627.1"/>
    <property type="molecule type" value="Genomic_DNA"/>
</dbReference>
<evidence type="ECO:0000313" key="2">
    <source>
        <dbReference type="Proteomes" id="UP000016932"/>
    </source>
</evidence>
<organism evidence="1 2">
    <name type="scientific">Pseudocercospora fijiensis (strain CIRAD86)</name>
    <name type="common">Black leaf streak disease fungus</name>
    <name type="synonym">Mycosphaerella fijiensis</name>
    <dbReference type="NCBI Taxonomy" id="383855"/>
    <lineage>
        <taxon>Eukaryota</taxon>
        <taxon>Fungi</taxon>
        <taxon>Dikarya</taxon>
        <taxon>Ascomycota</taxon>
        <taxon>Pezizomycotina</taxon>
        <taxon>Dothideomycetes</taxon>
        <taxon>Dothideomycetidae</taxon>
        <taxon>Mycosphaerellales</taxon>
        <taxon>Mycosphaerellaceae</taxon>
        <taxon>Pseudocercospora</taxon>
    </lineage>
</organism>
<keyword evidence="2" id="KW-1185">Reference proteome</keyword>
<accession>M3AZJ9</accession>
<dbReference type="RefSeq" id="XP_007926102.1">
    <property type="nucleotide sequence ID" value="XM_007927911.1"/>
</dbReference>
<reference evidence="1 2" key="1">
    <citation type="journal article" date="2012" name="PLoS Pathog.">
        <title>Diverse lifestyles and strategies of plant pathogenesis encoded in the genomes of eighteen Dothideomycetes fungi.</title>
        <authorList>
            <person name="Ohm R.A."/>
            <person name="Feau N."/>
            <person name="Henrissat B."/>
            <person name="Schoch C.L."/>
            <person name="Horwitz B.A."/>
            <person name="Barry K.W."/>
            <person name="Condon B.J."/>
            <person name="Copeland A.C."/>
            <person name="Dhillon B."/>
            <person name="Glaser F."/>
            <person name="Hesse C.N."/>
            <person name="Kosti I."/>
            <person name="LaButti K."/>
            <person name="Lindquist E.A."/>
            <person name="Lucas S."/>
            <person name="Salamov A.A."/>
            <person name="Bradshaw R.E."/>
            <person name="Ciuffetti L."/>
            <person name="Hamelin R.C."/>
            <person name="Kema G.H.J."/>
            <person name="Lawrence C."/>
            <person name="Scott J.A."/>
            <person name="Spatafora J.W."/>
            <person name="Turgeon B.G."/>
            <person name="de Wit P.J.G.M."/>
            <person name="Zhong S."/>
            <person name="Goodwin S.B."/>
            <person name="Grigoriev I.V."/>
        </authorList>
    </citation>
    <scope>NUCLEOTIDE SEQUENCE [LARGE SCALE GENOMIC DNA]</scope>
    <source>
        <strain evidence="1 2">CIRAD86</strain>
    </source>
</reference>
<proteinExistence type="predicted"/>
<dbReference type="Proteomes" id="UP000016932">
    <property type="component" value="Unassembled WGS sequence"/>
</dbReference>
<protein>
    <submittedName>
        <fullName evidence="1">Uncharacterized protein</fullName>
    </submittedName>
</protein>
<evidence type="ECO:0000313" key="1">
    <source>
        <dbReference type="EMBL" id="EME82627.1"/>
    </source>
</evidence>
<dbReference type="HOGENOM" id="CLU_2997478_0_0_1"/>
<dbReference type="AlphaFoldDB" id="M3AZJ9"/>
<dbReference type="GeneID" id="19333140"/>
<dbReference type="VEuPathDB" id="FungiDB:MYCFIDRAFT_174197"/>
<dbReference type="KEGG" id="pfj:MYCFIDRAFT_174197"/>
<gene>
    <name evidence="1" type="ORF">MYCFIDRAFT_174197</name>
</gene>
<name>M3AZJ9_PSEFD</name>